<sequence>MTRSSTEHYSYGTGIELSVLQLLRLKGRATAAGVAETLTLPEDAAVTALAEATNEGFCAEAGPSFRLTPEGKHRLTDLLDAERAEIDHARLTELYDEFDSANTELKSITTAWQMRDEQTPNDHADVEYDKAVIDRLATLNHNFAELLGRIIEVVPRLAHYPARFDTAIARARAGDQKFVTSPIADSYHQVWFELHEELIELLGKTRAEEAAAGRAV</sequence>
<dbReference type="OrthoDB" id="3568381at2"/>
<gene>
    <name evidence="1" type="ORF">SAMN06265360_13119</name>
</gene>
<proteinExistence type="predicted"/>
<dbReference type="RefSeq" id="WP_089303332.1">
    <property type="nucleotide sequence ID" value="NZ_FZNW01000031.1"/>
</dbReference>
<dbReference type="EMBL" id="FZNW01000031">
    <property type="protein sequence ID" value="SNR91064.1"/>
    <property type="molecule type" value="Genomic_DNA"/>
</dbReference>
<dbReference type="Proteomes" id="UP000198348">
    <property type="component" value="Unassembled WGS sequence"/>
</dbReference>
<dbReference type="AlphaFoldDB" id="A0A239A7N4"/>
<evidence type="ECO:0000313" key="2">
    <source>
        <dbReference type="Proteomes" id="UP000198348"/>
    </source>
</evidence>
<name>A0A239A7N4_9PSEU</name>
<accession>A0A239A7N4</accession>
<protein>
    <submittedName>
        <fullName evidence="1">Uncharacterized protein</fullName>
    </submittedName>
</protein>
<organism evidence="1 2">
    <name type="scientific">Haloechinothrix alba</name>
    <dbReference type="NCBI Taxonomy" id="664784"/>
    <lineage>
        <taxon>Bacteria</taxon>
        <taxon>Bacillati</taxon>
        <taxon>Actinomycetota</taxon>
        <taxon>Actinomycetes</taxon>
        <taxon>Pseudonocardiales</taxon>
        <taxon>Pseudonocardiaceae</taxon>
        <taxon>Haloechinothrix</taxon>
    </lineage>
</organism>
<evidence type="ECO:0000313" key="1">
    <source>
        <dbReference type="EMBL" id="SNR91064.1"/>
    </source>
</evidence>
<keyword evidence="2" id="KW-1185">Reference proteome</keyword>
<reference evidence="1 2" key="1">
    <citation type="submission" date="2017-06" db="EMBL/GenBank/DDBJ databases">
        <authorList>
            <person name="Kim H.J."/>
            <person name="Triplett B.A."/>
        </authorList>
    </citation>
    <scope>NUCLEOTIDE SEQUENCE [LARGE SCALE GENOMIC DNA]</scope>
    <source>
        <strain evidence="1 2">DSM 45207</strain>
    </source>
</reference>